<reference evidence="2 3" key="1">
    <citation type="submission" date="2024-04" db="EMBL/GenBank/DDBJ databases">
        <title>Complete genome sequence of Fusarium acuminatum.</title>
        <authorList>
            <person name="Lan B."/>
        </authorList>
    </citation>
    <scope>NUCLEOTIDE SEQUENCE [LARGE SCALE GENOMIC DNA]</scope>
    <source>
        <strain evidence="2">1A</strain>
    </source>
</reference>
<gene>
    <name evidence="2" type="ORF">QYS62_010952</name>
</gene>
<sequence>MKFTTAIFGLFASQAVAVNMYSAPNAKAKCGALGVMEWDLDTLPADTDVKDLRVCREHPLSINIHSRNPTSKPSKLTKRKCTSSVGKPKAGCDKKWCWQNCGSKKEEEWGAWCWTSKNDGRGEFWGCTKDSDCPTDDKYCTKGDCKQCGCGC</sequence>
<dbReference type="Proteomes" id="UP001489902">
    <property type="component" value="Chromosome 7"/>
</dbReference>
<accession>A0ABZ2X9G3</accession>
<evidence type="ECO:0000313" key="3">
    <source>
        <dbReference type="Proteomes" id="UP001489902"/>
    </source>
</evidence>
<feature type="signal peptide" evidence="1">
    <location>
        <begin position="1"/>
        <end position="17"/>
    </location>
</feature>
<name>A0ABZ2X9G3_9HYPO</name>
<protein>
    <recommendedName>
        <fullName evidence="4">IDI-2</fullName>
    </recommendedName>
</protein>
<evidence type="ECO:0000256" key="1">
    <source>
        <dbReference type="SAM" id="SignalP"/>
    </source>
</evidence>
<keyword evidence="3" id="KW-1185">Reference proteome</keyword>
<feature type="chain" id="PRO_5045938785" description="IDI-2" evidence="1">
    <location>
        <begin position="18"/>
        <end position="152"/>
    </location>
</feature>
<evidence type="ECO:0000313" key="2">
    <source>
        <dbReference type="EMBL" id="WZH49743.1"/>
    </source>
</evidence>
<organism evidence="2 3">
    <name type="scientific">Fusarium acuminatum</name>
    <dbReference type="NCBI Taxonomy" id="5515"/>
    <lineage>
        <taxon>Eukaryota</taxon>
        <taxon>Fungi</taxon>
        <taxon>Dikarya</taxon>
        <taxon>Ascomycota</taxon>
        <taxon>Pezizomycotina</taxon>
        <taxon>Sordariomycetes</taxon>
        <taxon>Hypocreomycetidae</taxon>
        <taxon>Hypocreales</taxon>
        <taxon>Nectriaceae</taxon>
        <taxon>Fusarium</taxon>
        <taxon>Fusarium tricinctum species complex</taxon>
    </lineage>
</organism>
<keyword evidence="1" id="KW-0732">Signal</keyword>
<evidence type="ECO:0008006" key="4">
    <source>
        <dbReference type="Google" id="ProtNLM"/>
    </source>
</evidence>
<dbReference type="EMBL" id="CP151266">
    <property type="protein sequence ID" value="WZH49743.1"/>
    <property type="molecule type" value="Genomic_DNA"/>
</dbReference>
<proteinExistence type="predicted"/>